<keyword evidence="4 6" id="KW-1133">Transmembrane helix</keyword>
<dbReference type="Proteomes" id="UP000570166">
    <property type="component" value="Unassembled WGS sequence"/>
</dbReference>
<evidence type="ECO:0000256" key="5">
    <source>
        <dbReference type="ARBA" id="ARBA00023136"/>
    </source>
</evidence>
<comment type="caution">
    <text evidence="7">The sequence shown here is derived from an EMBL/GenBank/DDBJ whole genome shotgun (WGS) entry which is preliminary data.</text>
</comment>
<accession>A0A838L4W2</accession>
<dbReference type="Pfam" id="PF00375">
    <property type="entry name" value="SDF"/>
    <property type="match status" value="1"/>
</dbReference>
<evidence type="ECO:0000256" key="1">
    <source>
        <dbReference type="ARBA" id="ARBA00004141"/>
    </source>
</evidence>
<gene>
    <name evidence="7" type="ORF">HZF05_07485</name>
</gene>
<dbReference type="GO" id="GO:0015293">
    <property type="term" value="F:symporter activity"/>
    <property type="evidence" value="ECO:0007669"/>
    <property type="project" value="InterPro"/>
</dbReference>
<dbReference type="RefSeq" id="WP_160365554.1">
    <property type="nucleotide sequence ID" value="NZ_JACEIB010000004.1"/>
</dbReference>
<evidence type="ECO:0000256" key="6">
    <source>
        <dbReference type="SAM" id="Phobius"/>
    </source>
</evidence>
<name>A0A838L4W2_9SPHN</name>
<dbReference type="InterPro" id="IPR036458">
    <property type="entry name" value="Na:dicarbo_symporter_sf"/>
</dbReference>
<dbReference type="GO" id="GO:0016020">
    <property type="term" value="C:membrane"/>
    <property type="evidence" value="ECO:0007669"/>
    <property type="project" value="UniProtKB-SubCell"/>
</dbReference>
<dbReference type="SUPFAM" id="SSF118215">
    <property type="entry name" value="Proton glutamate symport protein"/>
    <property type="match status" value="1"/>
</dbReference>
<keyword evidence="8" id="KW-1185">Reference proteome</keyword>
<proteinExistence type="predicted"/>
<dbReference type="Gene3D" id="1.10.3860.10">
    <property type="entry name" value="Sodium:dicarboxylate symporter"/>
    <property type="match status" value="1"/>
</dbReference>
<evidence type="ECO:0000256" key="3">
    <source>
        <dbReference type="ARBA" id="ARBA00022692"/>
    </source>
</evidence>
<dbReference type="EMBL" id="JACEIB010000004">
    <property type="protein sequence ID" value="MBA2933940.1"/>
    <property type="molecule type" value="Genomic_DNA"/>
</dbReference>
<sequence>MGNAHETRLGCAHRIGAEVATGIVIRAANRPLLADMFQLILPLGTLWLNALRMTLVPLVFAMVAQGMITLDRSGGAGGRLLGITLPLIQGLPFLAAAIGIGLSVASNAVWLVTRGALGGIAATHISAHTFRIYG</sequence>
<evidence type="ECO:0000313" key="7">
    <source>
        <dbReference type="EMBL" id="MBA2933940.1"/>
    </source>
</evidence>
<dbReference type="InterPro" id="IPR001991">
    <property type="entry name" value="Na-dicarboxylate_symporter"/>
</dbReference>
<feature type="transmembrane region" description="Helical" evidence="6">
    <location>
        <begin position="46"/>
        <end position="68"/>
    </location>
</feature>
<feature type="transmembrane region" description="Helical" evidence="6">
    <location>
        <begin position="80"/>
        <end position="102"/>
    </location>
</feature>
<evidence type="ECO:0000256" key="2">
    <source>
        <dbReference type="ARBA" id="ARBA00022448"/>
    </source>
</evidence>
<reference evidence="7 8" key="1">
    <citation type="submission" date="2020-07" db="EMBL/GenBank/DDBJ databases">
        <authorList>
            <person name="Sun Q."/>
        </authorList>
    </citation>
    <scope>NUCLEOTIDE SEQUENCE [LARGE SCALE GENOMIC DNA]</scope>
    <source>
        <strain evidence="7 8">CGMCC 1.13654</strain>
    </source>
</reference>
<comment type="subcellular location">
    <subcellularLocation>
        <location evidence="1">Membrane</location>
        <topology evidence="1">Multi-pass membrane protein</topology>
    </subcellularLocation>
</comment>
<keyword evidence="2" id="KW-0813">Transport</keyword>
<protein>
    <submittedName>
        <fullName evidence="7">Cation:dicarboxylase symporter family transporter</fullName>
    </submittedName>
</protein>
<keyword evidence="5 6" id="KW-0472">Membrane</keyword>
<organism evidence="7 8">
    <name type="scientific">Sphingomonas chungangi</name>
    <dbReference type="NCBI Taxonomy" id="2683589"/>
    <lineage>
        <taxon>Bacteria</taxon>
        <taxon>Pseudomonadati</taxon>
        <taxon>Pseudomonadota</taxon>
        <taxon>Alphaproteobacteria</taxon>
        <taxon>Sphingomonadales</taxon>
        <taxon>Sphingomonadaceae</taxon>
        <taxon>Sphingomonas</taxon>
    </lineage>
</organism>
<keyword evidence="3 6" id="KW-0812">Transmembrane</keyword>
<evidence type="ECO:0000256" key="4">
    <source>
        <dbReference type="ARBA" id="ARBA00022989"/>
    </source>
</evidence>
<evidence type="ECO:0000313" key="8">
    <source>
        <dbReference type="Proteomes" id="UP000570166"/>
    </source>
</evidence>
<dbReference type="AlphaFoldDB" id="A0A838L4W2"/>